<sequence>LTVTHSNPNESLLEISAHGVSKGSTLAKVAQRLGISKDDAVTFGDNPNDLSMLAWAGRSYAMKTGHPATHAIATGIAPECNDDGVAQVIEALLKLGV</sequence>
<dbReference type="Gene3D" id="3.40.50.1000">
    <property type="entry name" value="HAD superfamily/HAD-like"/>
    <property type="match status" value="1"/>
</dbReference>
<evidence type="ECO:0000313" key="2">
    <source>
        <dbReference type="Proteomes" id="UP000740727"/>
    </source>
</evidence>
<dbReference type="GO" id="GO:0016791">
    <property type="term" value="F:phosphatase activity"/>
    <property type="evidence" value="ECO:0007669"/>
    <property type="project" value="TreeGrafter"/>
</dbReference>
<dbReference type="InterPro" id="IPR023214">
    <property type="entry name" value="HAD_sf"/>
</dbReference>
<feature type="non-terminal residue" evidence="1">
    <location>
        <position position="1"/>
    </location>
</feature>
<dbReference type="InterPro" id="IPR036412">
    <property type="entry name" value="HAD-like_sf"/>
</dbReference>
<protein>
    <submittedName>
        <fullName evidence="1">Haloacid dehalogenase</fullName>
    </submittedName>
</protein>
<evidence type="ECO:0000313" key="1">
    <source>
        <dbReference type="EMBL" id="NBR94255.1"/>
    </source>
</evidence>
<dbReference type="EMBL" id="RFXN01000084">
    <property type="protein sequence ID" value="NBR94255.1"/>
    <property type="molecule type" value="Genomic_DNA"/>
</dbReference>
<dbReference type="AlphaFoldDB" id="A0A965LLC7"/>
<gene>
    <name evidence="1" type="ORF">EBT44_05430</name>
</gene>
<accession>A0A965LLC7</accession>
<dbReference type="SUPFAM" id="SSF56784">
    <property type="entry name" value="HAD-like"/>
    <property type="match status" value="1"/>
</dbReference>
<dbReference type="PANTHER" id="PTHR10000">
    <property type="entry name" value="PHOSPHOSERINE PHOSPHATASE"/>
    <property type="match status" value="1"/>
</dbReference>
<reference evidence="1" key="1">
    <citation type="submission" date="2018-10" db="EMBL/GenBank/DDBJ databases">
        <title>Iterative Subtractive Binning of Freshwater Chronoseries Metagenomes Recovers Nearly Complete Genomes from over Four Hundred Novel Species.</title>
        <authorList>
            <person name="Rodriguez-R L.M."/>
            <person name="Tsementzi D."/>
            <person name="Luo C."/>
            <person name="Konstantinidis K.T."/>
        </authorList>
    </citation>
    <scope>NUCLEOTIDE SEQUENCE</scope>
    <source>
        <strain evidence="1">WB5_2A_028</strain>
    </source>
</reference>
<proteinExistence type="predicted"/>
<dbReference type="PANTHER" id="PTHR10000:SF8">
    <property type="entry name" value="HAD SUPERFAMILY HYDROLASE-LIKE, TYPE 3"/>
    <property type="match status" value="1"/>
</dbReference>
<dbReference type="Gene3D" id="3.30.1240.10">
    <property type="match status" value="1"/>
</dbReference>
<name>A0A965LLC7_9PROT</name>
<dbReference type="PROSITE" id="PS01229">
    <property type="entry name" value="COF_2"/>
    <property type="match status" value="1"/>
</dbReference>
<dbReference type="Pfam" id="PF08282">
    <property type="entry name" value="Hydrolase_3"/>
    <property type="match status" value="1"/>
</dbReference>
<comment type="caution">
    <text evidence="1">The sequence shown here is derived from an EMBL/GenBank/DDBJ whole genome shotgun (WGS) entry which is preliminary data.</text>
</comment>
<dbReference type="Proteomes" id="UP000740727">
    <property type="component" value="Unassembled WGS sequence"/>
</dbReference>
<organism evidence="1 2">
    <name type="scientific">Candidatus Fonsibacter lacus</name>
    <dbReference type="NCBI Taxonomy" id="2576439"/>
    <lineage>
        <taxon>Bacteria</taxon>
        <taxon>Pseudomonadati</taxon>
        <taxon>Pseudomonadota</taxon>
        <taxon>Alphaproteobacteria</taxon>
        <taxon>Candidatus Pelagibacterales</taxon>
        <taxon>Candidatus Pelagibacterales incertae sedis</taxon>
        <taxon>Candidatus Fonsibacter</taxon>
    </lineage>
</organism>
<dbReference type="GO" id="GO:0005829">
    <property type="term" value="C:cytosol"/>
    <property type="evidence" value="ECO:0007669"/>
    <property type="project" value="TreeGrafter"/>
</dbReference>
<dbReference type="GO" id="GO:0000287">
    <property type="term" value="F:magnesium ion binding"/>
    <property type="evidence" value="ECO:0007669"/>
    <property type="project" value="TreeGrafter"/>
</dbReference>